<dbReference type="GO" id="GO:0031902">
    <property type="term" value="C:late endosome membrane"/>
    <property type="evidence" value="ECO:0007669"/>
    <property type="project" value="TreeGrafter"/>
</dbReference>
<dbReference type="InterPro" id="IPR053202">
    <property type="entry name" value="EGF_Rcpt_Signaling_Reg"/>
</dbReference>
<dbReference type="GO" id="GO:0016197">
    <property type="term" value="P:endosomal transport"/>
    <property type="evidence" value="ECO:0007669"/>
    <property type="project" value="TreeGrafter"/>
</dbReference>
<organism evidence="3 4">
    <name type="scientific">Petrolisthes cinctipes</name>
    <name type="common">Flat porcelain crab</name>
    <dbReference type="NCBI Taxonomy" id="88211"/>
    <lineage>
        <taxon>Eukaryota</taxon>
        <taxon>Metazoa</taxon>
        <taxon>Ecdysozoa</taxon>
        <taxon>Arthropoda</taxon>
        <taxon>Crustacea</taxon>
        <taxon>Multicrustacea</taxon>
        <taxon>Malacostraca</taxon>
        <taxon>Eumalacostraca</taxon>
        <taxon>Eucarida</taxon>
        <taxon>Decapoda</taxon>
        <taxon>Pleocyemata</taxon>
        <taxon>Anomura</taxon>
        <taxon>Galatheoidea</taxon>
        <taxon>Porcellanidae</taxon>
        <taxon>Petrolisthes</taxon>
    </lineage>
</organism>
<dbReference type="GO" id="GO:0005886">
    <property type="term" value="C:plasma membrane"/>
    <property type="evidence" value="ECO:0007669"/>
    <property type="project" value="TreeGrafter"/>
</dbReference>
<dbReference type="InterPro" id="IPR006342">
    <property type="entry name" value="FkbM_mtfrase"/>
</dbReference>
<dbReference type="InterPro" id="IPR029063">
    <property type="entry name" value="SAM-dependent_MTases_sf"/>
</dbReference>
<protein>
    <recommendedName>
        <fullName evidence="2">Methyltransferase FkbM domain-containing protein</fullName>
    </recommendedName>
</protein>
<dbReference type="SUPFAM" id="SSF53335">
    <property type="entry name" value="S-adenosyl-L-methionine-dependent methyltransferases"/>
    <property type="match status" value="1"/>
</dbReference>
<dbReference type="AlphaFoldDB" id="A0AAE1GIH7"/>
<dbReference type="PANTHER" id="PTHR34009:SF2">
    <property type="entry name" value="PROTEIN STAR"/>
    <property type="match status" value="1"/>
</dbReference>
<keyword evidence="4" id="KW-1185">Reference proteome</keyword>
<feature type="region of interest" description="Disordered" evidence="1">
    <location>
        <begin position="1"/>
        <end position="21"/>
    </location>
</feature>
<comment type="caution">
    <text evidence="3">The sequence shown here is derived from an EMBL/GenBank/DDBJ whole genome shotgun (WGS) entry which is preliminary data.</text>
</comment>
<accession>A0AAE1GIH7</accession>
<dbReference type="Gene3D" id="3.40.50.150">
    <property type="entry name" value="Vaccinia Virus protein VP39"/>
    <property type="match status" value="1"/>
</dbReference>
<reference evidence="3" key="1">
    <citation type="submission" date="2023-10" db="EMBL/GenBank/DDBJ databases">
        <title>Genome assemblies of two species of porcelain crab, Petrolisthes cinctipes and Petrolisthes manimaculis (Anomura: Porcellanidae).</title>
        <authorList>
            <person name="Angst P."/>
        </authorList>
    </citation>
    <scope>NUCLEOTIDE SEQUENCE</scope>
    <source>
        <strain evidence="3">PB745_01</strain>
        <tissue evidence="3">Gill</tissue>
    </source>
</reference>
<dbReference type="GO" id="GO:0005789">
    <property type="term" value="C:endoplasmic reticulum membrane"/>
    <property type="evidence" value="ECO:0007669"/>
    <property type="project" value="TreeGrafter"/>
</dbReference>
<gene>
    <name evidence="3" type="ORF">Pcinc_002522</name>
</gene>
<sequence>MLQWDSNEGGEEKVKSMSVEGLEQDDPKLITYIRQRLVPPSIQPYKLKNPGKQDYSQYRQHKFLNNIIHDMKQGFFVEVGAVDGEYLSNTLSLERQQGWTGLLIEANPNSYSKLLTKNRKAFNINAALSVTKHATKMIFKTAGPFGVRGHIGQEGEGTDIGLKVDALPLHSILQALNVTVIDFFSLDIEGYELKVLKTLSWDRIKIRVLCVETNYLPEGQKAVISYMQSLGYQHLGKHKIDNWFGWPELLKETRKENVIRDLATPHNSSTFGNIAAGSQTMRPLKRVPATTDENTLRSLVPYSVVLDLA</sequence>
<dbReference type="EMBL" id="JAWQEG010000190">
    <property type="protein sequence ID" value="KAK3893669.1"/>
    <property type="molecule type" value="Genomic_DNA"/>
</dbReference>
<evidence type="ECO:0000259" key="2">
    <source>
        <dbReference type="Pfam" id="PF05050"/>
    </source>
</evidence>
<dbReference type="Proteomes" id="UP001286313">
    <property type="component" value="Unassembled WGS sequence"/>
</dbReference>
<dbReference type="GO" id="GO:0006888">
    <property type="term" value="P:endoplasmic reticulum to Golgi vesicle-mediated transport"/>
    <property type="evidence" value="ECO:0007669"/>
    <property type="project" value="TreeGrafter"/>
</dbReference>
<evidence type="ECO:0000256" key="1">
    <source>
        <dbReference type="SAM" id="MobiDB-lite"/>
    </source>
</evidence>
<dbReference type="GO" id="GO:0005794">
    <property type="term" value="C:Golgi apparatus"/>
    <property type="evidence" value="ECO:0007669"/>
    <property type="project" value="TreeGrafter"/>
</dbReference>
<evidence type="ECO:0000313" key="3">
    <source>
        <dbReference type="EMBL" id="KAK3893669.1"/>
    </source>
</evidence>
<proteinExistence type="predicted"/>
<name>A0AAE1GIH7_PETCI</name>
<dbReference type="PANTHER" id="PTHR34009">
    <property type="entry name" value="PROTEIN STAR"/>
    <property type="match status" value="1"/>
</dbReference>
<dbReference type="Pfam" id="PF05050">
    <property type="entry name" value="Methyltransf_21"/>
    <property type="match status" value="1"/>
</dbReference>
<evidence type="ECO:0000313" key="4">
    <source>
        <dbReference type="Proteomes" id="UP001286313"/>
    </source>
</evidence>
<feature type="domain" description="Methyltransferase FkbM" evidence="2">
    <location>
        <begin position="78"/>
        <end position="233"/>
    </location>
</feature>